<organism evidence="2">
    <name type="scientific">Culex pipiens</name>
    <name type="common">House mosquito</name>
    <dbReference type="NCBI Taxonomy" id="7175"/>
    <lineage>
        <taxon>Eukaryota</taxon>
        <taxon>Metazoa</taxon>
        <taxon>Ecdysozoa</taxon>
        <taxon>Arthropoda</taxon>
        <taxon>Hexapoda</taxon>
        <taxon>Insecta</taxon>
        <taxon>Pterygota</taxon>
        <taxon>Neoptera</taxon>
        <taxon>Endopterygota</taxon>
        <taxon>Diptera</taxon>
        <taxon>Nematocera</taxon>
        <taxon>Culicoidea</taxon>
        <taxon>Culicidae</taxon>
        <taxon>Culicinae</taxon>
        <taxon>Culicini</taxon>
        <taxon>Culex</taxon>
        <taxon>Culex</taxon>
    </lineage>
</organism>
<dbReference type="EMBL" id="HBUE01201846">
    <property type="protein sequence ID" value="CAG6530205.1"/>
    <property type="molecule type" value="Transcribed_RNA"/>
</dbReference>
<keyword evidence="1" id="KW-0812">Transmembrane</keyword>
<protein>
    <submittedName>
        <fullName evidence="2">(northern house mosquito) hypothetical protein</fullName>
    </submittedName>
</protein>
<sequence length="141" mass="15983">MASVILVFGSSSGRSWTRTSTVWYKVFLKAYLRWFSVAILIAVAGSAISISTQWRMLCSWMLLRSEETIPRPFSTNRCTTSSFGRSGRTLKSTTSGFLRTALILQNSPQHEYCLANNSDSTAEKHVWCTRDRIANCEFFSF</sequence>
<proteinExistence type="predicted"/>
<accession>A0A8D8H8E1</accession>
<keyword evidence="1" id="KW-1133">Transmembrane helix</keyword>
<dbReference type="AlphaFoldDB" id="A0A8D8H8E1"/>
<feature type="transmembrane region" description="Helical" evidence="1">
    <location>
        <begin position="31"/>
        <end position="54"/>
    </location>
</feature>
<name>A0A8D8H8E1_CULPI</name>
<dbReference type="EMBL" id="HBUE01308026">
    <property type="protein sequence ID" value="CAG6582014.1"/>
    <property type="molecule type" value="Transcribed_RNA"/>
</dbReference>
<keyword evidence="1" id="KW-0472">Membrane</keyword>
<evidence type="ECO:0000313" key="2">
    <source>
        <dbReference type="EMBL" id="CAG6530205.1"/>
    </source>
</evidence>
<reference evidence="2" key="1">
    <citation type="submission" date="2021-05" db="EMBL/GenBank/DDBJ databases">
        <authorList>
            <person name="Alioto T."/>
            <person name="Alioto T."/>
            <person name="Gomez Garrido J."/>
        </authorList>
    </citation>
    <scope>NUCLEOTIDE SEQUENCE</scope>
</reference>
<evidence type="ECO:0000256" key="1">
    <source>
        <dbReference type="SAM" id="Phobius"/>
    </source>
</evidence>